<gene>
    <name evidence="2" type="ORF">BHQ10_002584</name>
</gene>
<dbReference type="Proteomes" id="UP000249363">
    <property type="component" value="Unassembled WGS sequence"/>
</dbReference>
<evidence type="ECO:0000259" key="1">
    <source>
        <dbReference type="Pfam" id="PF01738"/>
    </source>
</evidence>
<organism evidence="2 3">
    <name type="scientific">Talaromyces amestolkiae</name>
    <dbReference type="NCBI Taxonomy" id="1196081"/>
    <lineage>
        <taxon>Eukaryota</taxon>
        <taxon>Fungi</taxon>
        <taxon>Dikarya</taxon>
        <taxon>Ascomycota</taxon>
        <taxon>Pezizomycotina</taxon>
        <taxon>Eurotiomycetes</taxon>
        <taxon>Eurotiomycetidae</taxon>
        <taxon>Eurotiales</taxon>
        <taxon>Trichocomaceae</taxon>
        <taxon>Talaromyces</taxon>
        <taxon>Talaromyces sect. Talaromyces</taxon>
    </lineage>
</organism>
<dbReference type="OrthoDB" id="17560at2759"/>
<evidence type="ECO:0000313" key="3">
    <source>
        <dbReference type="Proteomes" id="UP000249363"/>
    </source>
</evidence>
<dbReference type="EMBL" id="MIKG01000003">
    <property type="protein sequence ID" value="RAO66572.1"/>
    <property type="molecule type" value="Genomic_DNA"/>
</dbReference>
<feature type="domain" description="Dienelactone hydrolase" evidence="1">
    <location>
        <begin position="27"/>
        <end position="232"/>
    </location>
</feature>
<dbReference type="STRING" id="1196081.A0A364KSN9"/>
<dbReference type="InterPro" id="IPR002925">
    <property type="entry name" value="Dienelactn_hydro"/>
</dbReference>
<dbReference type="AlphaFoldDB" id="A0A364KSN9"/>
<proteinExistence type="predicted"/>
<dbReference type="GO" id="GO:0016787">
    <property type="term" value="F:hydrolase activity"/>
    <property type="evidence" value="ECO:0007669"/>
    <property type="project" value="InterPro"/>
</dbReference>
<dbReference type="GeneID" id="63791801"/>
<dbReference type="InterPro" id="IPR029058">
    <property type="entry name" value="AB_hydrolase_fold"/>
</dbReference>
<dbReference type="PANTHER" id="PTHR17630">
    <property type="entry name" value="DIENELACTONE HYDROLASE"/>
    <property type="match status" value="1"/>
</dbReference>
<dbReference type="RefSeq" id="XP_040731089.1">
    <property type="nucleotide sequence ID" value="XM_040874746.1"/>
</dbReference>
<dbReference type="Gene3D" id="3.40.50.1820">
    <property type="entry name" value="alpha/beta hydrolase"/>
    <property type="match status" value="1"/>
</dbReference>
<protein>
    <recommendedName>
        <fullName evidence="1">Dienelactone hydrolase domain-containing protein</fullName>
    </recommendedName>
</protein>
<dbReference type="PANTHER" id="PTHR17630:SF44">
    <property type="entry name" value="PROTEIN AIM2"/>
    <property type="match status" value="1"/>
</dbReference>
<name>A0A364KSN9_TALAM</name>
<accession>A0A364KSN9</accession>
<dbReference type="SUPFAM" id="SSF53474">
    <property type="entry name" value="alpha/beta-Hydrolases"/>
    <property type="match status" value="1"/>
</dbReference>
<evidence type="ECO:0000313" key="2">
    <source>
        <dbReference type="EMBL" id="RAO66572.1"/>
    </source>
</evidence>
<comment type="caution">
    <text evidence="2">The sequence shown here is derived from an EMBL/GenBank/DDBJ whole genome shotgun (WGS) entry which is preliminary data.</text>
</comment>
<dbReference type="Pfam" id="PF01738">
    <property type="entry name" value="DLH"/>
    <property type="match status" value="1"/>
</dbReference>
<keyword evidence="3" id="KW-1185">Reference proteome</keyword>
<reference evidence="2 3" key="1">
    <citation type="journal article" date="2017" name="Biotechnol. Biofuels">
        <title>Differential beta-glucosidase expression as a function of carbon source availability in Talaromyces amestolkiae: a genomic and proteomic approach.</title>
        <authorList>
            <person name="de Eugenio L.I."/>
            <person name="Mendez-Liter J.A."/>
            <person name="Nieto-Dominguez M."/>
            <person name="Alonso L."/>
            <person name="Gil-Munoz J."/>
            <person name="Barriuso J."/>
            <person name="Prieto A."/>
            <person name="Martinez M.J."/>
        </authorList>
    </citation>
    <scope>NUCLEOTIDE SEQUENCE [LARGE SCALE GENOMIC DNA]</scope>
    <source>
        <strain evidence="2 3">CIB</strain>
    </source>
</reference>
<sequence length="232" mass="25923">MTEFPEAISTYFASPNTDNDAASIWSDTAIIFITDVLGIYINAKLQADLFAQTFKCTVVMPDLFNGGAIPADAFDKGPVDLKSFLERHTVDTVDPIIEKTIKYLQEDKKIQKIGAVGYCFGGKYVVRFLAEGRTSVFKAGYIAHPSFVTEDELAAIKKPLAISACETDAIFTRDLRYKSEHILSKTGQPYQMNLFSGVSHGFAVKSELTSRHEKWCKEQAFAQAVTWFKEYL</sequence>